<dbReference type="InterPro" id="IPR052041">
    <property type="entry name" value="Nucleic_acid_metab_PIN/TRAM"/>
</dbReference>
<dbReference type="GO" id="GO:0003723">
    <property type="term" value="F:RNA binding"/>
    <property type="evidence" value="ECO:0007669"/>
    <property type="project" value="InterPro"/>
</dbReference>
<dbReference type="InterPro" id="IPR002716">
    <property type="entry name" value="PIN_dom"/>
</dbReference>
<sequence>MILVPDTSVVIDGRVTALIEQGEYRGATIIIPEAVFAELEAQANQGREIGFSGLAELQKLCRLKDEGLINLEYVGQRPRLDQVKLAGGGEIDSMIRDVAITHKATFITSDYVQAEVARAKGINVIFLRPEVTDNFSPLLIDEFFDENTFAVYLKERVAPYARKGNIRESRLATIRETPSTEHELRAIAQECLERAKRHPDGFVEVEMPGVTVSQIGSMRITTTRPPFSDGIEITIVRPTREVSFDSYNFAAALKERLNIGNGGMLIVGTPGSGKSTLEQNIATYLSGENYIVKTIESPRDLMVPDKITQYTALDGSIAATGEVLTLLRPDYVIFDEMRRSEELAVFADLRLSGIRVIGGLHARSAPDALIRLASLVDLNLIPQIVATVVFVKEGDITDLYSVSTVFGVPAALERIGDPQVRPIVRFTNIITGVIAAEAFRYEGEVTVTSGGGVHPAETVSAPAQSAKPQTKVVNAPAVAASAAAPAKEIADDDYDGDSDEGDENSLRTPPAVHSMPTYEVTEDNPAWLVLEKEIQKEISRFTEGEIVVRMINDTKAAVYIEDTDVPAAIGKAGKNIAAVVSKVGVGIDVRPLSDLPGREVSTPAASSVNQTGAFKIRSEKKQLALICPEYSGKIVDLFSGKEYLFTATVDARGEIHLARNSSIAMEMIRRYGAGEELKIRPVD</sequence>
<dbReference type="Pfam" id="PF01850">
    <property type="entry name" value="PIN"/>
    <property type="match status" value="1"/>
</dbReference>
<dbReference type="AlphaFoldDB" id="A0AAE4MDS5"/>
<feature type="region of interest" description="Disordered" evidence="2">
    <location>
        <begin position="483"/>
        <end position="516"/>
    </location>
</feature>
<name>A0AAE4MDS5_9EURY</name>
<comment type="similarity">
    <text evidence="1">In the N-terminal section; belongs to the PINc/VapC protein family.</text>
</comment>
<reference evidence="5" key="1">
    <citation type="submission" date="2023-06" db="EMBL/GenBank/DDBJ databases">
        <title>Genome sequence of Methancorpusculaceae sp. Ag1.</title>
        <authorList>
            <person name="Protasov E."/>
            <person name="Platt K."/>
            <person name="Poehlein A."/>
            <person name="Daniel R."/>
            <person name="Brune A."/>
        </authorList>
    </citation>
    <scope>NUCLEOTIDE SEQUENCE</scope>
    <source>
        <strain evidence="5">Ag1</strain>
    </source>
</reference>
<dbReference type="SMART" id="SM00382">
    <property type="entry name" value="AAA"/>
    <property type="match status" value="1"/>
</dbReference>
<dbReference type="SUPFAM" id="SSF88723">
    <property type="entry name" value="PIN domain-like"/>
    <property type="match status" value="1"/>
</dbReference>
<dbReference type="InterPro" id="IPR009019">
    <property type="entry name" value="KH_sf_prok-type"/>
</dbReference>
<dbReference type="RefSeq" id="WP_338094853.1">
    <property type="nucleotide sequence ID" value="NZ_JAWDKA010000009.1"/>
</dbReference>
<dbReference type="Gene3D" id="3.40.50.1010">
    <property type="entry name" value="5'-nuclease"/>
    <property type="match status" value="1"/>
</dbReference>
<dbReference type="PANTHER" id="PTHR11603:SF147">
    <property type="entry name" value="MEMBRANE PROTEIN"/>
    <property type="match status" value="1"/>
</dbReference>
<evidence type="ECO:0000256" key="1">
    <source>
        <dbReference type="ARBA" id="ARBA00046345"/>
    </source>
</evidence>
<dbReference type="NCBIfam" id="NF010335">
    <property type="entry name" value="PRK13764.1"/>
    <property type="match status" value="1"/>
</dbReference>
<evidence type="ECO:0000259" key="4">
    <source>
        <dbReference type="SMART" id="SM00670"/>
    </source>
</evidence>
<dbReference type="SMART" id="SM00670">
    <property type="entry name" value="PINc"/>
    <property type="match status" value="1"/>
</dbReference>
<organism evidence="5 6">
    <name type="scientific">Methanorbis furvi</name>
    <dbReference type="NCBI Taxonomy" id="3028299"/>
    <lineage>
        <taxon>Archaea</taxon>
        <taxon>Methanobacteriati</taxon>
        <taxon>Methanobacteriota</taxon>
        <taxon>Stenosarchaea group</taxon>
        <taxon>Methanomicrobia</taxon>
        <taxon>Methanomicrobiales</taxon>
        <taxon>Methanocorpusculaceae</taxon>
        <taxon>Methanorbis</taxon>
    </lineage>
</organism>
<dbReference type="CDD" id="cd09878">
    <property type="entry name" value="PIN_VapC_VirB11L-ATPase-like"/>
    <property type="match status" value="1"/>
</dbReference>
<dbReference type="Pfam" id="PF00437">
    <property type="entry name" value="T2SSE"/>
    <property type="match status" value="1"/>
</dbReference>
<evidence type="ECO:0000313" key="6">
    <source>
        <dbReference type="Proteomes" id="UP001273136"/>
    </source>
</evidence>
<dbReference type="PANTHER" id="PTHR11603">
    <property type="entry name" value="AAA FAMILY ATPASE"/>
    <property type="match status" value="1"/>
</dbReference>
<dbReference type="InterPro" id="IPR003593">
    <property type="entry name" value="AAA+_ATPase"/>
</dbReference>
<dbReference type="InterPro" id="IPR001482">
    <property type="entry name" value="T2SS/T4SS_dom"/>
</dbReference>
<evidence type="ECO:0000259" key="3">
    <source>
        <dbReference type="SMART" id="SM00382"/>
    </source>
</evidence>
<gene>
    <name evidence="5" type="ORF">McpAg1_16760</name>
</gene>
<comment type="caution">
    <text evidence="5">The sequence shown here is derived from an EMBL/GenBank/DDBJ whole genome shotgun (WGS) entry which is preliminary data.</text>
</comment>
<dbReference type="Proteomes" id="UP001273136">
    <property type="component" value="Unassembled WGS sequence"/>
</dbReference>
<keyword evidence="6" id="KW-1185">Reference proteome</keyword>
<dbReference type="SUPFAM" id="SSF54814">
    <property type="entry name" value="Prokaryotic type KH domain (KH-domain type II)"/>
    <property type="match status" value="1"/>
</dbReference>
<dbReference type="EMBL" id="JAWDKA010000009">
    <property type="protein sequence ID" value="MDV0442434.1"/>
    <property type="molecule type" value="Genomic_DNA"/>
</dbReference>
<evidence type="ECO:0008006" key="7">
    <source>
        <dbReference type="Google" id="ProtNLM"/>
    </source>
</evidence>
<dbReference type="SUPFAM" id="SSF52540">
    <property type="entry name" value="P-loop containing nucleoside triphosphate hydrolases"/>
    <property type="match status" value="1"/>
</dbReference>
<dbReference type="Gene3D" id="3.40.50.300">
    <property type="entry name" value="P-loop containing nucleotide triphosphate hydrolases"/>
    <property type="match status" value="1"/>
</dbReference>
<accession>A0AAE4MDS5</accession>
<dbReference type="InterPro" id="IPR027417">
    <property type="entry name" value="P-loop_NTPase"/>
</dbReference>
<feature type="domain" description="AAA+ ATPase" evidence="3">
    <location>
        <begin position="260"/>
        <end position="382"/>
    </location>
</feature>
<evidence type="ECO:0000256" key="2">
    <source>
        <dbReference type="SAM" id="MobiDB-lite"/>
    </source>
</evidence>
<dbReference type="InterPro" id="IPR029060">
    <property type="entry name" value="PIN-like_dom_sf"/>
</dbReference>
<evidence type="ECO:0000313" key="5">
    <source>
        <dbReference type="EMBL" id="MDV0442434.1"/>
    </source>
</evidence>
<feature type="compositionally biased region" description="Acidic residues" evidence="2">
    <location>
        <begin position="490"/>
        <end position="503"/>
    </location>
</feature>
<protein>
    <recommendedName>
        <fullName evidence="7">ATPase</fullName>
    </recommendedName>
</protein>
<feature type="domain" description="PIN" evidence="4">
    <location>
        <begin position="1"/>
        <end position="115"/>
    </location>
</feature>
<proteinExistence type="inferred from homology"/>